<evidence type="ECO:0000313" key="3">
    <source>
        <dbReference type="EMBL" id="OFA02200.1"/>
    </source>
</evidence>
<keyword evidence="2" id="KW-0732">Signal</keyword>
<comment type="caution">
    <text evidence="3">The sequence shown here is derived from an EMBL/GenBank/DDBJ whole genome shotgun (WGS) entry which is preliminary data.</text>
</comment>
<protein>
    <recommendedName>
        <fullName evidence="5">Outer membrane or secreted lipoprotein</fullName>
    </recommendedName>
</protein>
<feature type="signal peptide" evidence="2">
    <location>
        <begin position="1"/>
        <end position="22"/>
    </location>
</feature>
<dbReference type="PANTHER" id="PTHR31360">
    <property type="match status" value="1"/>
</dbReference>
<dbReference type="PATRIC" id="fig|762836.4.peg.2163"/>
<organism evidence="3 4">
    <name type="scientific">Duganella phyllosphaerae</name>
    <dbReference type="NCBI Taxonomy" id="762836"/>
    <lineage>
        <taxon>Bacteria</taxon>
        <taxon>Pseudomonadati</taxon>
        <taxon>Pseudomonadota</taxon>
        <taxon>Betaproteobacteria</taxon>
        <taxon>Burkholderiales</taxon>
        <taxon>Oxalobacteraceae</taxon>
        <taxon>Telluria group</taxon>
        <taxon>Duganella</taxon>
    </lineage>
</organism>
<dbReference type="Proteomes" id="UP000175989">
    <property type="component" value="Unassembled WGS sequence"/>
</dbReference>
<evidence type="ECO:0000313" key="4">
    <source>
        <dbReference type="Proteomes" id="UP000175989"/>
    </source>
</evidence>
<keyword evidence="4" id="KW-1185">Reference proteome</keyword>
<dbReference type="InterPro" id="IPR010686">
    <property type="entry name" value="OBAP-like"/>
</dbReference>
<evidence type="ECO:0008006" key="5">
    <source>
        <dbReference type="Google" id="ProtNLM"/>
    </source>
</evidence>
<accession>A0A1E7WRU0</accession>
<name>A0A1E7WRU0_9BURK</name>
<dbReference type="EMBL" id="LROM01000077">
    <property type="protein sequence ID" value="OFA02200.1"/>
    <property type="molecule type" value="Genomic_DNA"/>
</dbReference>
<dbReference type="Pfam" id="PF06884">
    <property type="entry name" value="DUF1264"/>
    <property type="match status" value="1"/>
</dbReference>
<evidence type="ECO:0000256" key="1">
    <source>
        <dbReference type="SAM" id="MobiDB-lite"/>
    </source>
</evidence>
<dbReference type="AlphaFoldDB" id="A0A1E7WRU0"/>
<dbReference type="RefSeq" id="WP_070247770.1">
    <property type="nucleotide sequence ID" value="NZ_LROM01000077.1"/>
</dbReference>
<dbReference type="PANTHER" id="PTHR31360:SF0">
    <property type="entry name" value="OIL BODY-ASSOCIATED PROTEIN 1B"/>
    <property type="match status" value="1"/>
</dbReference>
<reference evidence="4" key="1">
    <citation type="journal article" date="2016" name="Front. Microbiol.">
        <title>Molecular Keys to the Janthinobacterium and Duganella spp. Interaction with the Plant Pathogen Fusarium graminearum.</title>
        <authorList>
            <person name="Haack F.S."/>
            <person name="Poehlein A."/>
            <person name="Kroger C."/>
            <person name="Voigt C.A."/>
            <person name="Piepenbring M."/>
            <person name="Bode H.B."/>
            <person name="Daniel R."/>
            <person name="Schafer W."/>
            <person name="Streit W.R."/>
        </authorList>
    </citation>
    <scope>NUCLEOTIDE SEQUENCE [LARGE SCALE GENOMIC DNA]</scope>
    <source>
        <strain evidence="4">T54</strain>
    </source>
</reference>
<gene>
    <name evidence="3" type="ORF">DUPY_20870</name>
</gene>
<evidence type="ECO:0000256" key="2">
    <source>
        <dbReference type="SAM" id="SignalP"/>
    </source>
</evidence>
<sequence>MYPFIPTLAGCALAVAAMAASAQTATPPGADKTPKTRVLEAGAKLLQGSGPIPGFDIYLVGFHPMRDMPENQIEAHHYCHQQNEDFAQCVLFDGNGRNANLHGVEYIISEKLFATLPEGERKYWHPHNGEILSGQLIAPGLPAAAEKSLMRTKMNSYGKTWHIWNTGHHSEHNDPLPFGEPMLAWSFNRDGEARPALVEQRDRRMDVSTERIRSQRDDLRALARPQAGVDAMQGQFARPTREIPAVVDSDRAPAPAPAR</sequence>
<dbReference type="OrthoDB" id="254168at2"/>
<feature type="chain" id="PRO_5009207570" description="Outer membrane or secreted lipoprotein" evidence="2">
    <location>
        <begin position="23"/>
        <end position="259"/>
    </location>
</feature>
<feature type="region of interest" description="Disordered" evidence="1">
    <location>
        <begin position="222"/>
        <end position="259"/>
    </location>
</feature>
<proteinExistence type="predicted"/>